<dbReference type="AlphaFoldDB" id="A0A1B6EJT4"/>
<evidence type="ECO:0000256" key="1">
    <source>
        <dbReference type="SAM" id="SignalP"/>
    </source>
</evidence>
<sequence>MWSLCVIVIALLSLNQEVLCFLNFLPSNNSVIPNSNAKDFEMSEFNDYIKKMLSEEQQFDGNSLVHFPKSLKNDKYTLTDGNVERYRDPKKAYGFYDKVLFHQDKDEFYGVLQIHSPAVEFSYKYESRIDGTPGTGKISMLVSHSPLQLQMDFGQKKDNLCLIDQSKNSLQYFFGKGLIVKPTVEPDSPDGNAAGERLVEELKSTWVPKLFQILVKIKTHVIMNNLKKEMALKPRNVVGLNRICEHIK</sequence>
<name>A0A1B6EJT4_9HEMI</name>
<reference evidence="2" key="1">
    <citation type="submission" date="2015-11" db="EMBL/GenBank/DDBJ databases">
        <title>De novo transcriptome assembly of four potential Pierce s Disease insect vectors from Arizona vineyards.</title>
        <authorList>
            <person name="Tassone E.E."/>
        </authorList>
    </citation>
    <scope>NUCLEOTIDE SEQUENCE</scope>
</reference>
<feature type="chain" id="PRO_5008582157" evidence="1">
    <location>
        <begin position="21"/>
        <end position="248"/>
    </location>
</feature>
<feature type="signal peptide" evidence="1">
    <location>
        <begin position="1"/>
        <end position="20"/>
    </location>
</feature>
<keyword evidence="1" id="KW-0732">Signal</keyword>
<protein>
    <submittedName>
        <fullName evidence="2">Uncharacterized protein</fullName>
    </submittedName>
</protein>
<accession>A0A1B6EJT4</accession>
<organism evidence="2">
    <name type="scientific">Cuerna arida</name>
    <dbReference type="NCBI Taxonomy" id="1464854"/>
    <lineage>
        <taxon>Eukaryota</taxon>
        <taxon>Metazoa</taxon>
        <taxon>Ecdysozoa</taxon>
        <taxon>Arthropoda</taxon>
        <taxon>Hexapoda</taxon>
        <taxon>Insecta</taxon>
        <taxon>Pterygota</taxon>
        <taxon>Neoptera</taxon>
        <taxon>Paraneoptera</taxon>
        <taxon>Hemiptera</taxon>
        <taxon>Auchenorrhyncha</taxon>
        <taxon>Membracoidea</taxon>
        <taxon>Cicadellidae</taxon>
        <taxon>Cicadellinae</taxon>
        <taxon>Proconiini</taxon>
        <taxon>Cuerna</taxon>
    </lineage>
</organism>
<proteinExistence type="predicted"/>
<evidence type="ECO:0000313" key="2">
    <source>
        <dbReference type="EMBL" id="JAS38190.1"/>
    </source>
</evidence>
<gene>
    <name evidence="2" type="ORF">g.22117</name>
</gene>
<dbReference type="EMBL" id="GECZ01031579">
    <property type="protein sequence ID" value="JAS38190.1"/>
    <property type="molecule type" value="Transcribed_RNA"/>
</dbReference>